<keyword evidence="6" id="KW-1185">Reference proteome</keyword>
<dbReference type="AlphaFoldDB" id="A0A9Q1AQZ9"/>
<comment type="subcellular location">
    <subcellularLocation>
        <location evidence="1">Nucleus</location>
    </subcellularLocation>
</comment>
<gene>
    <name evidence="5" type="ORF">JRQ81_011996</name>
</gene>
<keyword evidence="3" id="KW-0539">Nucleus</keyword>
<evidence type="ECO:0000256" key="3">
    <source>
        <dbReference type="ARBA" id="ARBA00023242"/>
    </source>
</evidence>
<dbReference type="GO" id="GO:0048306">
    <property type="term" value="F:calcium-dependent protein binding"/>
    <property type="evidence" value="ECO:0007669"/>
    <property type="project" value="InterPro"/>
</dbReference>
<feature type="compositionally biased region" description="Acidic residues" evidence="4">
    <location>
        <begin position="64"/>
        <end position="76"/>
    </location>
</feature>
<proteinExistence type="predicted"/>
<dbReference type="PANTHER" id="PTHR14455:SF0">
    <property type="entry name" value="S100P-BINDING PROTEIN"/>
    <property type="match status" value="1"/>
</dbReference>
<dbReference type="Proteomes" id="UP001142489">
    <property type="component" value="Unassembled WGS sequence"/>
</dbReference>
<dbReference type="GO" id="GO:0005634">
    <property type="term" value="C:nucleus"/>
    <property type="evidence" value="ECO:0007669"/>
    <property type="project" value="UniProtKB-SubCell"/>
</dbReference>
<dbReference type="EMBL" id="JAPFRF010000023">
    <property type="protein sequence ID" value="KAJ7304436.1"/>
    <property type="molecule type" value="Genomic_DNA"/>
</dbReference>
<reference evidence="5" key="1">
    <citation type="journal article" date="2023" name="DNA Res.">
        <title>Chromosome-level genome assembly of Phrynocephalus forsythii using third-generation DNA sequencing and Hi-C analysis.</title>
        <authorList>
            <person name="Qi Y."/>
            <person name="Zhao W."/>
            <person name="Zhao Y."/>
            <person name="Niu C."/>
            <person name="Cao S."/>
            <person name="Zhang Y."/>
        </authorList>
    </citation>
    <scope>NUCLEOTIDE SEQUENCE</scope>
    <source>
        <tissue evidence="5">Muscle</tissue>
    </source>
</reference>
<dbReference type="OrthoDB" id="8945510at2759"/>
<feature type="region of interest" description="Disordered" evidence="4">
    <location>
        <begin position="64"/>
        <end position="99"/>
    </location>
</feature>
<sequence>MAAVPRSKRRFGKMEEGDLPERKQCRYMPGCISSSPCRSFLTNGITLSPVGYLPTSGFCDDSYDDDSLLDFSDGEGPDSPTGLSREDEDKLLSDSSVDDLEMPSSAFQLGLSLQRVESSQSFVPLQVRQPPKALEGGLSAEPQPAGPSLCEENFGHLGGGSALSKEDSRAGMGLGSNTPASVRGAERFLNLQKDSDVSKGREKGTAQIVKEKRGQAERPAKEQASRSKLELGTGNRASSALQSTEGGSRSSSSQWEAAPSTSSSASGQGTGHTENPPAIEPKRPRRIYIEEKDLEASKKKYISAVLDHANGRPVISEVNELHTLIKWVASEYQEYNRQHTTDLTVRNYVRRSDRTNQRFSLDEWVEKNSRHFCRFANIPDCFQRSPLPS</sequence>
<dbReference type="InterPro" id="IPR026097">
    <property type="entry name" value="S100PBP"/>
</dbReference>
<feature type="region of interest" description="Disordered" evidence="4">
    <location>
        <begin position="133"/>
        <end position="285"/>
    </location>
</feature>
<evidence type="ECO:0000256" key="4">
    <source>
        <dbReference type="SAM" id="MobiDB-lite"/>
    </source>
</evidence>
<organism evidence="5 6">
    <name type="scientific">Phrynocephalus forsythii</name>
    <dbReference type="NCBI Taxonomy" id="171643"/>
    <lineage>
        <taxon>Eukaryota</taxon>
        <taxon>Metazoa</taxon>
        <taxon>Chordata</taxon>
        <taxon>Craniata</taxon>
        <taxon>Vertebrata</taxon>
        <taxon>Euteleostomi</taxon>
        <taxon>Lepidosauria</taxon>
        <taxon>Squamata</taxon>
        <taxon>Bifurcata</taxon>
        <taxon>Unidentata</taxon>
        <taxon>Episquamata</taxon>
        <taxon>Toxicofera</taxon>
        <taxon>Iguania</taxon>
        <taxon>Acrodonta</taxon>
        <taxon>Agamidae</taxon>
        <taxon>Agaminae</taxon>
        <taxon>Phrynocephalus</taxon>
    </lineage>
</organism>
<dbReference type="Pfam" id="PF15427">
    <property type="entry name" value="S100PBPR"/>
    <property type="match status" value="1"/>
</dbReference>
<feature type="compositionally biased region" description="Basic and acidic residues" evidence="4">
    <location>
        <begin position="193"/>
        <end position="229"/>
    </location>
</feature>
<protein>
    <recommendedName>
        <fullName evidence="2">S100P-binding protein</fullName>
    </recommendedName>
</protein>
<evidence type="ECO:0000256" key="1">
    <source>
        <dbReference type="ARBA" id="ARBA00004123"/>
    </source>
</evidence>
<evidence type="ECO:0000313" key="6">
    <source>
        <dbReference type="Proteomes" id="UP001142489"/>
    </source>
</evidence>
<name>A0A9Q1AQZ9_9SAUR</name>
<comment type="caution">
    <text evidence="5">The sequence shown here is derived from an EMBL/GenBank/DDBJ whole genome shotgun (WGS) entry which is preliminary data.</text>
</comment>
<dbReference type="PANTHER" id="PTHR14455">
    <property type="entry name" value="ASKOPOS"/>
    <property type="match status" value="1"/>
</dbReference>
<accession>A0A9Q1AQZ9</accession>
<evidence type="ECO:0000313" key="5">
    <source>
        <dbReference type="EMBL" id="KAJ7304436.1"/>
    </source>
</evidence>
<evidence type="ECO:0000256" key="2">
    <source>
        <dbReference type="ARBA" id="ARBA00020595"/>
    </source>
</evidence>
<feature type="compositionally biased region" description="Low complexity" evidence="4">
    <location>
        <begin position="242"/>
        <end position="273"/>
    </location>
</feature>